<dbReference type="Proteomes" id="UP000694411">
    <property type="component" value="Chromosome 5"/>
</dbReference>
<evidence type="ECO:0000256" key="7">
    <source>
        <dbReference type="ARBA" id="ARBA00022499"/>
    </source>
</evidence>
<evidence type="ECO:0000313" key="25">
    <source>
        <dbReference type="Proteomes" id="UP000694411"/>
    </source>
</evidence>
<keyword evidence="14" id="KW-0966">Cell projection</keyword>
<evidence type="ECO:0000256" key="6">
    <source>
        <dbReference type="ARBA" id="ARBA00022490"/>
    </source>
</evidence>
<dbReference type="SUPFAM" id="SSF50156">
    <property type="entry name" value="PDZ domain-like"/>
    <property type="match status" value="1"/>
</dbReference>
<dbReference type="PROSITE" id="PS01179">
    <property type="entry name" value="PID"/>
    <property type="match status" value="1"/>
</dbReference>
<feature type="domain" description="RGS" evidence="22">
    <location>
        <begin position="676"/>
        <end position="793"/>
    </location>
</feature>
<evidence type="ECO:0000256" key="11">
    <source>
        <dbReference type="ARBA" id="ARBA00022843"/>
    </source>
</evidence>
<proteinExistence type="predicted"/>
<evidence type="ECO:0000256" key="2">
    <source>
        <dbReference type="ARBA" id="ARBA00004279"/>
    </source>
</evidence>
<name>A0A8D2G1B8_THEGE</name>
<evidence type="ECO:0000259" key="20">
    <source>
        <dbReference type="PROSITE" id="PS01179"/>
    </source>
</evidence>
<feature type="domain" description="PDZ" evidence="21">
    <location>
        <begin position="22"/>
        <end position="99"/>
    </location>
</feature>
<feature type="region of interest" description="Disordered" evidence="19">
    <location>
        <begin position="1201"/>
        <end position="1343"/>
    </location>
</feature>
<feature type="compositionally biased region" description="Low complexity" evidence="19">
    <location>
        <begin position="1250"/>
        <end position="1259"/>
    </location>
</feature>
<evidence type="ECO:0000256" key="16">
    <source>
        <dbReference type="ARBA" id="ARBA00059154"/>
    </source>
</evidence>
<dbReference type="PROSITE" id="PS50898">
    <property type="entry name" value="RBD"/>
    <property type="match status" value="2"/>
</dbReference>
<dbReference type="GO" id="GO:0005096">
    <property type="term" value="F:GTPase activator activity"/>
    <property type="evidence" value="ECO:0007669"/>
    <property type="project" value="UniProtKB-KW"/>
</dbReference>
<dbReference type="GO" id="GO:0005886">
    <property type="term" value="C:plasma membrane"/>
    <property type="evidence" value="ECO:0007669"/>
    <property type="project" value="TreeGrafter"/>
</dbReference>
<dbReference type="CDD" id="cd06710">
    <property type="entry name" value="PDZ_RGS12-like"/>
    <property type="match status" value="1"/>
</dbReference>
<dbReference type="InterPro" id="IPR001478">
    <property type="entry name" value="PDZ"/>
</dbReference>
<dbReference type="SMART" id="SM00315">
    <property type="entry name" value="RGS"/>
    <property type="match status" value="1"/>
</dbReference>
<dbReference type="CDD" id="cd17138">
    <property type="entry name" value="RBD2_RGS12"/>
    <property type="match status" value="1"/>
</dbReference>
<dbReference type="CDD" id="cd13162">
    <property type="entry name" value="PTB_RGS12"/>
    <property type="match status" value="1"/>
</dbReference>
<evidence type="ECO:0000256" key="9">
    <source>
        <dbReference type="ARBA" id="ARBA00022700"/>
    </source>
</evidence>
<dbReference type="Pfam" id="PF16612">
    <property type="entry name" value="RGS12_usC"/>
    <property type="match status" value="1"/>
</dbReference>
<dbReference type="GO" id="GO:0005634">
    <property type="term" value="C:nucleus"/>
    <property type="evidence" value="ECO:0007669"/>
    <property type="project" value="UniProtKB-SubCell"/>
</dbReference>
<feature type="region of interest" description="Disordered" evidence="19">
    <location>
        <begin position="503"/>
        <end position="526"/>
    </location>
</feature>
<dbReference type="SMART" id="SM00390">
    <property type="entry name" value="GoLoco"/>
    <property type="match status" value="1"/>
</dbReference>
<dbReference type="PROSITE" id="PS50106">
    <property type="entry name" value="PDZ"/>
    <property type="match status" value="1"/>
</dbReference>
<dbReference type="InterPro" id="IPR044926">
    <property type="entry name" value="RGS_subdomain_2"/>
</dbReference>
<evidence type="ECO:0000256" key="4">
    <source>
        <dbReference type="ARBA" id="ARBA00022468"/>
    </source>
</evidence>
<dbReference type="GO" id="GO:0007165">
    <property type="term" value="P:signal transduction"/>
    <property type="evidence" value="ECO:0007669"/>
    <property type="project" value="InterPro"/>
</dbReference>
<evidence type="ECO:0000256" key="3">
    <source>
        <dbReference type="ARBA" id="ARBA00004496"/>
    </source>
</evidence>
<keyword evidence="13" id="KW-0539">Nucleus</keyword>
<dbReference type="InterPro" id="IPR016137">
    <property type="entry name" value="RGS"/>
</dbReference>
<dbReference type="InterPro" id="IPR037880">
    <property type="entry name" value="RGS12_RGS"/>
</dbReference>
<dbReference type="InterPro" id="IPR003109">
    <property type="entry name" value="GoLoco_motif"/>
</dbReference>
<evidence type="ECO:0000259" key="22">
    <source>
        <dbReference type="PROSITE" id="PS50132"/>
    </source>
</evidence>
<feature type="region of interest" description="Disordered" evidence="19">
    <location>
        <begin position="1"/>
        <end position="20"/>
    </location>
</feature>
<dbReference type="Gene3D" id="2.30.29.30">
    <property type="entry name" value="Pleckstrin-homology domain (PH domain)/Phosphotyrosine-binding domain (PTB)"/>
    <property type="match status" value="1"/>
</dbReference>
<feature type="compositionally biased region" description="Basic and acidic residues" evidence="19">
    <location>
        <begin position="875"/>
        <end position="884"/>
    </location>
</feature>
<dbReference type="InterPro" id="IPR024066">
    <property type="entry name" value="RGS_subdom1/3"/>
</dbReference>
<sequence length="1408" mass="152016">MFRVGEASKRPLPGPAPPRVRSVEVARGRAGYGFTLSGQAPCVLSCVMRGSPADFVGLRAGDQIFAVNEINVKKASHEDVVKLIGKCSGVLHMVIAEGIGRLESCSSDEEGGLYEGKGWLKPKLDSKALGINRAERVVEEMQSGGIFNMIFENPSLCASSSEPLKLKQRSLSESAAARFDVGHESMNNPNPNMLSKEEISKVIHDDSVFSIGLESHDDFALDASILNVAMIVGYLGSIELPSTSSNLESDSLQAIRGCMRRLRAEQKIHSLVTMKIMHDCVQLSTDKAGVVAEYPAEKLAFSAVCPDDRRFFGLVTMQTNDDGSLAQEEEGALRTSCHVFMVDPDLFNHKIHQGIARRFGFECTADPDTNGCLEFPASSLPVLQFISVLYRDMGELIEGMRARAFLDGDADAHQNNSTSSNSDSGIGNFHQEEKSNRVLVVDLGGSSSRHGPGGSAWDGVGGRGTQPWGAPWSGPFCPDSEGSPPFEAAHQTDRFRDLNKHLGPASPVEVPPASLRSSVPPSKRGTVGASCGFNQRWLPVHVLREWQCGHASDQESYTDSTDGWSSVNCGTLPPPMSKIPADRYRVEGSFVQPPLSAPKREWSRKAFGMQNIFGPHRTVRKTKEDKKSATVSDGELTGADLKDCVSNNSLSSNASLPSVQSCRRLRERRVASWAVSFERLLQDPVGVRYFSDFLRKEFSEENILFWQACEYFNHVPAHDKKELSYRAREIFSKFLCSKATTPVNIDSQAQLADDVLRAPHPDMFKEQQLQIFNLMKFDSYTRFLKSPLYQECILAEVEGRALPDSQQVPSSPASKHSLGSDQSSVSTPKKLSGKSKSGRSLNEEMGDEDSEKKRKGAFFSWSRTRSTGRSQKKREHGDHADDPLHANGGLCRRESQGSVSSAGSLDLSEACRTLAPEKDKATKHCCIHLPDGTSCVVAVKAGFSIKDILSGLCERHGINGAAADLFLVGGDKPLVLHQDSSILESRDLRLEKRTLFRLDLVPINRSVGLKAKPTKPVTEVLRPVVAKYGLDLSGLLVRLSGEKEPLDLGAPISSLDGQRVVLEEKDPSRGKASTDKQKGVPVKQNIAVNSSSRNHSATGEERTLGKSNSIKIKGENGKNARDPRLSKREESIAKIGKKKYQKINLDEAEEFFELISKAQSNRADDQRGLLRKEDLVLPEFLRLPPGSTELTLPTAAAMAKGFSKRSATGNGRESASQPSEQWEPAQESSDSPSTSPGSVPSPPGPPGTTPPGQKSPSGPFCTPQSPVSLAQEGTTQIWKRQSREVEAGGIQTVEDEHVAELTLMGEGDISSPNSTLLPPPSGPQDVPGPSRPGSGTHGSRGLPVNRIIDVDLVTGLAPGQDGGIAGARAGPGRAQAGGGSPTSDLPGLSPVPGEPAKPKASAHHATFV</sequence>
<feature type="region of interest" description="Disordered" evidence="19">
    <location>
        <begin position="804"/>
        <end position="902"/>
    </location>
</feature>
<evidence type="ECO:0000256" key="12">
    <source>
        <dbReference type="ARBA" id="ARBA00023018"/>
    </source>
</evidence>
<feature type="compositionally biased region" description="Polar residues" evidence="19">
    <location>
        <begin position="1205"/>
        <end position="1220"/>
    </location>
</feature>
<feature type="compositionally biased region" description="Low complexity" evidence="19">
    <location>
        <begin position="1228"/>
        <end position="1238"/>
    </location>
</feature>
<dbReference type="InterPro" id="IPR006020">
    <property type="entry name" value="PTB/PI_dom"/>
</dbReference>
<reference evidence="24" key="3">
    <citation type="submission" date="2025-09" db="UniProtKB">
        <authorList>
            <consortium name="Ensembl"/>
        </authorList>
    </citation>
    <scope>IDENTIFICATION</scope>
</reference>
<dbReference type="SUPFAM" id="SSF54236">
    <property type="entry name" value="Ubiquitin-like"/>
    <property type="match status" value="2"/>
</dbReference>
<evidence type="ECO:0000259" key="23">
    <source>
        <dbReference type="PROSITE" id="PS50898"/>
    </source>
</evidence>
<keyword evidence="7" id="KW-1017">Isopeptide bond</keyword>
<evidence type="ECO:0000256" key="18">
    <source>
        <dbReference type="ARBA" id="ARBA00069205"/>
    </source>
</evidence>
<keyword evidence="5" id="KW-0488">Methylation</keyword>
<dbReference type="Gene3D" id="2.30.42.10">
    <property type="match status" value="1"/>
</dbReference>
<comment type="subunit">
    <text evidence="17">Interacts with GNAI1, GNAI2 and GNAI3; the interactions are GDP-dependent.</text>
</comment>
<dbReference type="FunFam" id="3.10.20.90:FF:000152">
    <property type="entry name" value="regulator of G-protein signaling 12"/>
    <property type="match status" value="1"/>
</dbReference>
<feature type="region of interest" description="Disordered" evidence="19">
    <location>
        <begin position="1355"/>
        <end position="1408"/>
    </location>
</feature>
<feature type="compositionally biased region" description="Polar residues" evidence="19">
    <location>
        <begin position="1262"/>
        <end position="1279"/>
    </location>
</feature>
<dbReference type="PANTHER" id="PTHR45945:SF1">
    <property type="entry name" value="REGULATOR OF G-PROTEIN SIGNALING 12"/>
    <property type="match status" value="1"/>
</dbReference>
<feature type="domain" description="RBD" evidence="23">
    <location>
        <begin position="995"/>
        <end position="1065"/>
    </location>
</feature>
<evidence type="ECO:0000256" key="19">
    <source>
        <dbReference type="SAM" id="MobiDB-lite"/>
    </source>
</evidence>
<dbReference type="InterPro" id="IPR046995">
    <property type="entry name" value="RGS10/12/14-like"/>
</dbReference>
<feature type="domain" description="RBD" evidence="23">
    <location>
        <begin position="923"/>
        <end position="993"/>
    </location>
</feature>
<evidence type="ECO:0000256" key="1">
    <source>
        <dbReference type="ARBA" id="ARBA00004123"/>
    </source>
</evidence>
<feature type="compositionally biased region" description="Pro residues" evidence="19">
    <location>
        <begin position="1239"/>
        <end position="1249"/>
    </location>
</feature>
<dbReference type="Ensembl" id="ENSTGET00000034103.1">
    <property type="protein sequence ID" value="ENSTGEP00000028615.1"/>
    <property type="gene ID" value="ENSTGEG00000023035.1"/>
</dbReference>
<evidence type="ECO:0000256" key="5">
    <source>
        <dbReference type="ARBA" id="ARBA00022481"/>
    </source>
</evidence>
<dbReference type="SUPFAM" id="SSF48097">
    <property type="entry name" value="Regulator of G-protein signaling, RGS"/>
    <property type="match status" value="1"/>
</dbReference>
<feature type="region of interest" description="Disordered" evidence="19">
    <location>
        <begin position="410"/>
        <end position="429"/>
    </location>
</feature>
<organism evidence="24 25">
    <name type="scientific">Theropithecus gelada</name>
    <name type="common">Gelada baboon</name>
    <dbReference type="NCBI Taxonomy" id="9565"/>
    <lineage>
        <taxon>Eukaryota</taxon>
        <taxon>Metazoa</taxon>
        <taxon>Chordata</taxon>
        <taxon>Craniata</taxon>
        <taxon>Vertebrata</taxon>
        <taxon>Euteleostomi</taxon>
        <taxon>Mammalia</taxon>
        <taxon>Eutheria</taxon>
        <taxon>Euarchontoglires</taxon>
        <taxon>Primates</taxon>
        <taxon>Haplorrhini</taxon>
        <taxon>Catarrhini</taxon>
        <taxon>Cercopithecidae</taxon>
        <taxon>Cercopithecinae</taxon>
        <taxon>Theropithecus</taxon>
    </lineage>
</organism>
<keyword evidence="11" id="KW-0832">Ubl conjugation</keyword>
<feature type="compositionally biased region" description="Basic and acidic residues" evidence="19">
    <location>
        <begin position="1064"/>
        <end position="1078"/>
    </location>
</feature>
<reference evidence="24" key="1">
    <citation type="submission" date="2018-05" db="EMBL/GenBank/DDBJ databases">
        <title>Whole genome of Theropithecus gelada.</title>
        <authorList>
            <person name="Chiou K.L."/>
            <person name="Snyder-Mackler N."/>
        </authorList>
    </citation>
    <scope>NUCLEOTIDE SEQUENCE [LARGE SCALE GENOMIC DNA]</scope>
</reference>
<dbReference type="Gene3D" id="1.10.196.10">
    <property type="match status" value="1"/>
</dbReference>
<feature type="region of interest" description="Disordered" evidence="19">
    <location>
        <begin position="443"/>
        <end position="488"/>
    </location>
</feature>
<evidence type="ECO:0000313" key="24">
    <source>
        <dbReference type="Ensembl" id="ENSTGEP00000028615.1"/>
    </source>
</evidence>
<dbReference type="SMART" id="SM00462">
    <property type="entry name" value="PTB"/>
    <property type="match status" value="1"/>
</dbReference>
<dbReference type="PRINTS" id="PR01301">
    <property type="entry name" value="RGSPROTEIN"/>
</dbReference>
<dbReference type="SMART" id="SM00228">
    <property type="entry name" value="PDZ"/>
    <property type="match status" value="1"/>
</dbReference>
<dbReference type="CDD" id="cd17136">
    <property type="entry name" value="RBD1_RGS12"/>
    <property type="match status" value="1"/>
</dbReference>
<dbReference type="Pfam" id="PF02196">
    <property type="entry name" value="RBD"/>
    <property type="match status" value="1"/>
</dbReference>
<dbReference type="Gene3D" id="1.10.167.10">
    <property type="entry name" value="Regulator of G-protein Signalling 4, domain 2"/>
    <property type="match status" value="1"/>
</dbReference>
<keyword evidence="6" id="KW-0963">Cytoplasm</keyword>
<keyword evidence="9" id="KW-0734">Signal transduction inhibitor</keyword>
<keyword evidence="8" id="KW-0597">Phosphoprotein</keyword>
<dbReference type="FunFam" id="3.10.20.90:FF:000168">
    <property type="entry name" value="Regulator of G-protein signaling 12"/>
    <property type="match status" value="1"/>
</dbReference>
<dbReference type="PROSITE" id="PS50132">
    <property type="entry name" value="RGS"/>
    <property type="match status" value="1"/>
</dbReference>
<keyword evidence="25" id="KW-1185">Reference proteome</keyword>
<dbReference type="SUPFAM" id="SSF50729">
    <property type="entry name" value="PH domain-like"/>
    <property type="match status" value="1"/>
</dbReference>
<protein>
    <recommendedName>
        <fullName evidence="18">Regulator of G-protein signaling 12</fullName>
    </recommendedName>
</protein>
<dbReference type="Pfam" id="PF16611">
    <property type="entry name" value="RGS12_us2"/>
    <property type="match status" value="1"/>
</dbReference>
<dbReference type="InterPro" id="IPR011993">
    <property type="entry name" value="PH-like_dom_sf"/>
</dbReference>
<dbReference type="FunFam" id="1.10.167.10:FF:000001">
    <property type="entry name" value="Putative regulator of g-protein signaling 12"/>
    <property type="match status" value="1"/>
</dbReference>
<feature type="region of interest" description="Disordered" evidence="19">
    <location>
        <begin position="1064"/>
        <end position="1130"/>
    </location>
</feature>
<dbReference type="Pfam" id="PF00615">
    <property type="entry name" value="RGS"/>
    <property type="match status" value="1"/>
</dbReference>
<dbReference type="PANTHER" id="PTHR45945">
    <property type="entry name" value="REGULATOR OF G-PROTEIN SIGNALING LOCO"/>
    <property type="match status" value="1"/>
</dbReference>
<dbReference type="GO" id="GO:0003924">
    <property type="term" value="F:GTPase activity"/>
    <property type="evidence" value="ECO:0007669"/>
    <property type="project" value="UniProtKB-ARBA"/>
</dbReference>
<evidence type="ECO:0000259" key="21">
    <source>
        <dbReference type="PROSITE" id="PS50106"/>
    </source>
</evidence>
<keyword evidence="12" id="KW-0770">Synapse</keyword>
<dbReference type="Gene3D" id="3.10.20.90">
    <property type="entry name" value="Phosphatidylinositol 3-kinase Catalytic Subunit, Chain A, domain 1"/>
    <property type="match status" value="2"/>
</dbReference>
<evidence type="ECO:0000256" key="8">
    <source>
        <dbReference type="ARBA" id="ARBA00022553"/>
    </source>
</evidence>
<evidence type="ECO:0000256" key="17">
    <source>
        <dbReference type="ARBA" id="ARBA00065745"/>
    </source>
</evidence>
<comment type="function">
    <text evidence="16">Regulates G protein-coupled receptor signaling cascades. Inhibits signal transduction by increasing the GTPase activity of G protein alpha subunits, thereby driving them into their inactive GDP-bound form.</text>
</comment>
<dbReference type="PROSITE" id="PS50877">
    <property type="entry name" value="GOLOCO"/>
    <property type="match status" value="1"/>
</dbReference>
<reference evidence="24" key="2">
    <citation type="submission" date="2025-08" db="UniProtKB">
        <authorList>
            <consortium name="Ensembl"/>
        </authorList>
    </citation>
    <scope>IDENTIFICATION</scope>
</reference>
<comment type="subcellular location">
    <subcellularLocation>
        <location evidence="2">Cell projection</location>
        <location evidence="2">Dendrite</location>
    </subcellularLocation>
    <subcellularLocation>
        <location evidence="3">Cytoplasm</location>
    </subcellularLocation>
    <subcellularLocation>
        <location evidence="1">Nucleus</location>
    </subcellularLocation>
    <subcellularLocation>
        <location evidence="15">Synapse</location>
    </subcellularLocation>
</comment>
<evidence type="ECO:0000256" key="14">
    <source>
        <dbReference type="ARBA" id="ARBA00023273"/>
    </source>
</evidence>
<dbReference type="Pfam" id="PF00595">
    <property type="entry name" value="PDZ"/>
    <property type="match status" value="1"/>
</dbReference>
<feature type="compositionally biased region" description="Polar residues" evidence="19">
    <location>
        <begin position="1086"/>
        <end position="1097"/>
    </location>
</feature>
<dbReference type="InterPro" id="IPR029071">
    <property type="entry name" value="Ubiquitin-like_domsf"/>
</dbReference>
<dbReference type="GO" id="GO:0009968">
    <property type="term" value="P:negative regulation of signal transduction"/>
    <property type="evidence" value="ECO:0007669"/>
    <property type="project" value="UniProtKB-KW"/>
</dbReference>
<gene>
    <name evidence="24" type="primary">RGS12</name>
</gene>
<dbReference type="FunFam" id="2.30.29.30:FF:000296">
    <property type="entry name" value="Regulator of G protein signaling 12"/>
    <property type="match status" value="1"/>
</dbReference>
<dbReference type="Pfam" id="PF16613">
    <property type="entry name" value="RGS12_us1"/>
    <property type="match status" value="1"/>
</dbReference>
<feature type="domain" description="PID" evidence="20">
    <location>
        <begin position="228"/>
        <end position="340"/>
    </location>
</feature>
<keyword evidence="4" id="KW-0343">GTPase activation</keyword>
<dbReference type="GO" id="GO:0005737">
    <property type="term" value="C:cytoplasm"/>
    <property type="evidence" value="ECO:0007669"/>
    <property type="project" value="UniProtKB-SubCell"/>
</dbReference>
<evidence type="ECO:0000256" key="15">
    <source>
        <dbReference type="ARBA" id="ARBA00034103"/>
    </source>
</evidence>
<feature type="compositionally biased region" description="Gly residues" evidence="19">
    <location>
        <begin position="451"/>
        <end position="464"/>
    </location>
</feature>
<dbReference type="InterPro" id="IPR036034">
    <property type="entry name" value="PDZ_sf"/>
</dbReference>
<accession>A0A8D2G1B8</accession>
<dbReference type="GO" id="GO:0030425">
    <property type="term" value="C:dendrite"/>
    <property type="evidence" value="ECO:0007669"/>
    <property type="project" value="UniProtKB-SubCell"/>
</dbReference>
<dbReference type="SMART" id="SM00455">
    <property type="entry name" value="RBD"/>
    <property type="match status" value="2"/>
</dbReference>
<dbReference type="InterPro" id="IPR036305">
    <property type="entry name" value="RGS_sf"/>
</dbReference>
<feature type="compositionally biased region" description="Polar residues" evidence="19">
    <location>
        <begin position="804"/>
        <end position="827"/>
    </location>
</feature>
<dbReference type="GO" id="GO:0008277">
    <property type="term" value="P:regulation of G protein-coupled receptor signaling pathway"/>
    <property type="evidence" value="ECO:0007669"/>
    <property type="project" value="TreeGrafter"/>
</dbReference>
<keyword evidence="10" id="KW-0677">Repeat</keyword>
<dbReference type="FunFam" id="2.30.42.10:FF:000115">
    <property type="entry name" value="Regulator of G-protein signaling 12"/>
    <property type="match status" value="1"/>
</dbReference>
<evidence type="ECO:0000256" key="13">
    <source>
        <dbReference type="ARBA" id="ARBA00023242"/>
    </source>
</evidence>
<dbReference type="Pfam" id="PF02188">
    <property type="entry name" value="GoLoco"/>
    <property type="match status" value="1"/>
</dbReference>
<dbReference type="GO" id="GO:0045202">
    <property type="term" value="C:synapse"/>
    <property type="evidence" value="ECO:0007669"/>
    <property type="project" value="UniProtKB-SubCell"/>
</dbReference>
<feature type="compositionally biased region" description="Polar residues" evidence="19">
    <location>
        <begin position="413"/>
        <end position="425"/>
    </location>
</feature>
<feature type="compositionally biased region" description="Basic and acidic residues" evidence="19">
    <location>
        <begin position="1112"/>
        <end position="1130"/>
    </location>
</feature>
<dbReference type="InterPro" id="IPR003116">
    <property type="entry name" value="RBD_dom"/>
</dbReference>
<dbReference type="CDD" id="cd08742">
    <property type="entry name" value="RGS_RGS12"/>
    <property type="match status" value="1"/>
</dbReference>
<evidence type="ECO:0000256" key="10">
    <source>
        <dbReference type="ARBA" id="ARBA00022737"/>
    </source>
</evidence>